<dbReference type="Proteomes" id="UP000029981">
    <property type="component" value="Chromosome 3"/>
</dbReference>
<reference evidence="1 2" key="1">
    <citation type="journal article" date="2009" name="Nat. Genet.">
        <title>The genome of the cucumber, Cucumis sativus L.</title>
        <authorList>
            <person name="Huang S."/>
            <person name="Li R."/>
            <person name="Zhang Z."/>
            <person name="Li L."/>
            <person name="Gu X."/>
            <person name="Fan W."/>
            <person name="Lucas W.J."/>
            <person name="Wang X."/>
            <person name="Xie B."/>
            <person name="Ni P."/>
            <person name="Ren Y."/>
            <person name="Zhu H."/>
            <person name="Li J."/>
            <person name="Lin K."/>
            <person name="Jin W."/>
            <person name="Fei Z."/>
            <person name="Li G."/>
            <person name="Staub J."/>
            <person name="Kilian A."/>
            <person name="van der Vossen E.A."/>
            <person name="Wu Y."/>
            <person name="Guo J."/>
            <person name="He J."/>
            <person name="Jia Z."/>
            <person name="Ren Y."/>
            <person name="Tian G."/>
            <person name="Lu Y."/>
            <person name="Ruan J."/>
            <person name="Qian W."/>
            <person name="Wang M."/>
            <person name="Huang Q."/>
            <person name="Li B."/>
            <person name="Xuan Z."/>
            <person name="Cao J."/>
            <person name="Asan"/>
            <person name="Wu Z."/>
            <person name="Zhang J."/>
            <person name="Cai Q."/>
            <person name="Bai Y."/>
            <person name="Zhao B."/>
            <person name="Han Y."/>
            <person name="Li Y."/>
            <person name="Li X."/>
            <person name="Wang S."/>
            <person name="Shi Q."/>
            <person name="Liu S."/>
            <person name="Cho W.K."/>
            <person name="Kim J.Y."/>
            <person name="Xu Y."/>
            <person name="Heller-Uszynska K."/>
            <person name="Miao H."/>
            <person name="Cheng Z."/>
            <person name="Zhang S."/>
            <person name="Wu J."/>
            <person name="Yang Y."/>
            <person name="Kang H."/>
            <person name="Li M."/>
            <person name="Liang H."/>
            <person name="Ren X."/>
            <person name="Shi Z."/>
            <person name="Wen M."/>
            <person name="Jian M."/>
            <person name="Yang H."/>
            <person name="Zhang G."/>
            <person name="Yang Z."/>
            <person name="Chen R."/>
            <person name="Liu S."/>
            <person name="Li J."/>
            <person name="Ma L."/>
            <person name="Liu H."/>
            <person name="Zhou Y."/>
            <person name="Zhao J."/>
            <person name="Fang X."/>
            <person name="Li G."/>
            <person name="Fang L."/>
            <person name="Li Y."/>
            <person name="Liu D."/>
            <person name="Zheng H."/>
            <person name="Zhang Y."/>
            <person name="Qin N."/>
            <person name="Li Z."/>
            <person name="Yang G."/>
            <person name="Yang S."/>
            <person name="Bolund L."/>
            <person name="Kristiansen K."/>
            <person name="Zheng H."/>
            <person name="Li S."/>
            <person name="Zhang X."/>
            <person name="Yang H."/>
            <person name="Wang J."/>
            <person name="Sun R."/>
            <person name="Zhang B."/>
            <person name="Jiang S."/>
            <person name="Wang J."/>
            <person name="Du Y."/>
            <person name="Li S."/>
        </authorList>
    </citation>
    <scope>NUCLEOTIDE SEQUENCE [LARGE SCALE GENOMIC DNA]</scope>
    <source>
        <strain evidence="2">cv. 9930</strain>
    </source>
</reference>
<proteinExistence type="predicted"/>
<reference evidence="1 2" key="4">
    <citation type="journal article" date="2011" name="BMC Genomics">
        <title>RNA-Seq improves annotation of protein-coding genes in the cucumber genome.</title>
        <authorList>
            <person name="Li Z."/>
            <person name="Zhang Z."/>
            <person name="Yan P."/>
            <person name="Huang S."/>
            <person name="Fei Z."/>
            <person name="Lin K."/>
        </authorList>
    </citation>
    <scope>NUCLEOTIDE SEQUENCE [LARGE SCALE GENOMIC DNA]</scope>
    <source>
        <strain evidence="2">cv. 9930</strain>
    </source>
</reference>
<protein>
    <submittedName>
        <fullName evidence="1">Uncharacterized protein</fullName>
    </submittedName>
</protein>
<accession>A0A0A0LBJ7</accession>
<sequence>MEVTGLKARQEAVFDRKRLTTGTVVAVARLIKKRRKVMNMVLHVSGNPV</sequence>
<evidence type="ECO:0000313" key="2">
    <source>
        <dbReference type="Proteomes" id="UP000029981"/>
    </source>
</evidence>
<reference evidence="1 2" key="3">
    <citation type="journal article" date="2010" name="BMC Genomics">
        <title>Transcriptome sequencing and comparative analysis of cucumber flowers with different sex types.</title>
        <authorList>
            <person name="Guo S."/>
            <person name="Zheng Y."/>
            <person name="Joung J.G."/>
            <person name="Liu S."/>
            <person name="Zhang Z."/>
            <person name="Crasta O.R."/>
            <person name="Sobral B.W."/>
            <person name="Xu Y."/>
            <person name="Huang S."/>
            <person name="Fei Z."/>
        </authorList>
    </citation>
    <scope>NUCLEOTIDE SEQUENCE [LARGE SCALE GENOMIC DNA]</scope>
    <source>
        <strain evidence="2">cv. 9930</strain>
    </source>
</reference>
<gene>
    <name evidence="1" type="ORF">Csa_3G623970</name>
</gene>
<dbReference type="EMBL" id="CM002924">
    <property type="protein sequence ID" value="KGN58329.1"/>
    <property type="molecule type" value="Genomic_DNA"/>
</dbReference>
<name>A0A0A0LBJ7_CUCSA</name>
<organism evidence="1 2">
    <name type="scientific">Cucumis sativus</name>
    <name type="common">Cucumber</name>
    <dbReference type="NCBI Taxonomy" id="3659"/>
    <lineage>
        <taxon>Eukaryota</taxon>
        <taxon>Viridiplantae</taxon>
        <taxon>Streptophyta</taxon>
        <taxon>Embryophyta</taxon>
        <taxon>Tracheophyta</taxon>
        <taxon>Spermatophyta</taxon>
        <taxon>Magnoliopsida</taxon>
        <taxon>eudicotyledons</taxon>
        <taxon>Gunneridae</taxon>
        <taxon>Pentapetalae</taxon>
        <taxon>rosids</taxon>
        <taxon>fabids</taxon>
        <taxon>Cucurbitales</taxon>
        <taxon>Cucurbitaceae</taxon>
        <taxon>Benincaseae</taxon>
        <taxon>Cucumis</taxon>
    </lineage>
</organism>
<evidence type="ECO:0000313" key="1">
    <source>
        <dbReference type="EMBL" id="KGN58329.1"/>
    </source>
</evidence>
<dbReference type="AlphaFoldDB" id="A0A0A0LBJ7"/>
<dbReference type="Gramene" id="KGN58329">
    <property type="protein sequence ID" value="KGN58329"/>
    <property type="gene ID" value="Csa_3G623970"/>
</dbReference>
<keyword evidence="2" id="KW-1185">Reference proteome</keyword>
<reference evidence="1 2" key="2">
    <citation type="journal article" date="2009" name="PLoS ONE">
        <title>An integrated genetic and cytogenetic map of the cucumber genome.</title>
        <authorList>
            <person name="Ren Y."/>
            <person name="Zhang Z."/>
            <person name="Liu J."/>
            <person name="Staub J.E."/>
            <person name="Han Y."/>
            <person name="Cheng Z."/>
            <person name="Li X."/>
            <person name="Lu J."/>
            <person name="Miao H."/>
            <person name="Kang H."/>
            <person name="Xie B."/>
            <person name="Gu X."/>
            <person name="Wang X."/>
            <person name="Du Y."/>
            <person name="Jin W."/>
            <person name="Huang S."/>
        </authorList>
    </citation>
    <scope>NUCLEOTIDE SEQUENCE [LARGE SCALE GENOMIC DNA]</scope>
    <source>
        <strain evidence="2">cv. 9930</strain>
    </source>
</reference>